<dbReference type="OrthoDB" id="412748at2759"/>
<dbReference type="InterPro" id="IPR014492">
    <property type="entry name" value="PolyA_polymerase"/>
</dbReference>
<evidence type="ECO:0000256" key="9">
    <source>
        <dbReference type="ARBA" id="ARBA00022842"/>
    </source>
</evidence>
<feature type="domain" description="Poly(A) polymerase nucleotidyltransferase" evidence="17">
    <location>
        <begin position="19"/>
        <end position="209"/>
    </location>
</feature>
<keyword evidence="10 11" id="KW-0539">Nucleus</keyword>
<dbReference type="PIRSF" id="PIRSF018425">
    <property type="entry name" value="PolyA_polymerase"/>
    <property type="match status" value="1"/>
</dbReference>
<feature type="binding site" evidence="12">
    <location>
        <begin position="108"/>
        <end position="110"/>
    </location>
    <ligand>
        <name>ATP</name>
        <dbReference type="ChEBI" id="CHEBI:30616"/>
    </ligand>
</feature>
<feature type="binding site" evidence="12">
    <location>
        <position position="232"/>
    </location>
    <ligand>
        <name>ATP</name>
        <dbReference type="ChEBI" id="CHEBI:30616"/>
    </ligand>
</feature>
<dbReference type="GO" id="GO:0003723">
    <property type="term" value="F:RNA binding"/>
    <property type="evidence" value="ECO:0007669"/>
    <property type="project" value="UniProtKB-UniRule"/>
</dbReference>
<dbReference type="SUPFAM" id="SSF81301">
    <property type="entry name" value="Nucleotidyltransferase"/>
    <property type="match status" value="1"/>
</dbReference>
<dbReference type="InterPro" id="IPR007012">
    <property type="entry name" value="PolA_pol_cen_dom"/>
</dbReference>
<evidence type="ECO:0000259" key="16">
    <source>
        <dbReference type="Pfam" id="PF04928"/>
    </source>
</evidence>
<dbReference type="GO" id="GO:1990817">
    <property type="term" value="F:poly(A) RNA polymerase activity"/>
    <property type="evidence" value="ECO:0000318"/>
    <property type="project" value="GO_Central"/>
</dbReference>
<gene>
    <name evidence="18" type="ORF">TVAG_127020</name>
</gene>
<dbReference type="Pfam" id="PF20750">
    <property type="entry name" value="PAP_NTPase"/>
    <property type="match status" value="1"/>
</dbReference>
<feature type="binding site" evidence="13">
    <location>
        <position position="110"/>
    </location>
    <ligand>
        <name>Mg(2+)</name>
        <dbReference type="ChEBI" id="CHEBI:18420"/>
        <label>1</label>
        <note>catalytic</note>
    </ligand>
</feature>
<dbReference type="Gene3D" id="1.10.1410.10">
    <property type="match status" value="1"/>
</dbReference>
<dbReference type="Pfam" id="PF04926">
    <property type="entry name" value="PAP_RNA-bind"/>
    <property type="match status" value="1"/>
</dbReference>
<keyword evidence="6 13" id="KW-0479">Metal-binding</keyword>
<dbReference type="InterPro" id="IPR011068">
    <property type="entry name" value="NuclTrfase_I-like_C"/>
</dbReference>
<evidence type="ECO:0000313" key="18">
    <source>
        <dbReference type="EMBL" id="EAY11196.1"/>
    </source>
</evidence>
<feature type="binding site" evidence="13">
    <location>
        <position position="108"/>
    </location>
    <ligand>
        <name>Mg(2+)</name>
        <dbReference type="ChEBI" id="CHEBI:18420"/>
        <label>1</label>
        <note>catalytic</note>
    </ligand>
</feature>
<dbReference type="FunFam" id="3.30.460.10:FF:000027">
    <property type="entry name" value="Poly(A) polymerase PAP"/>
    <property type="match status" value="1"/>
</dbReference>
<evidence type="ECO:0000256" key="2">
    <source>
        <dbReference type="ARBA" id="ARBA00004123"/>
    </source>
</evidence>
<dbReference type="EC" id="2.7.7.19" evidence="11"/>
<organism evidence="18 19">
    <name type="scientific">Trichomonas vaginalis (strain ATCC PRA-98 / G3)</name>
    <dbReference type="NCBI Taxonomy" id="412133"/>
    <lineage>
        <taxon>Eukaryota</taxon>
        <taxon>Metamonada</taxon>
        <taxon>Parabasalia</taxon>
        <taxon>Trichomonadida</taxon>
        <taxon>Trichomonadidae</taxon>
        <taxon>Trichomonas</taxon>
    </lineage>
</organism>
<evidence type="ECO:0000256" key="6">
    <source>
        <dbReference type="ARBA" id="ARBA00022723"/>
    </source>
</evidence>
<comment type="similarity">
    <text evidence="3 11">Belongs to the poly(A) polymerase family.</text>
</comment>
<dbReference type="STRING" id="5722.A2E7X0"/>
<evidence type="ECO:0000256" key="13">
    <source>
        <dbReference type="PIRSR" id="PIRSR018425-2"/>
    </source>
</evidence>
<dbReference type="SMR" id="A2E7X0"/>
<dbReference type="FunCoup" id="A2E7X0">
    <property type="interactions" value="679"/>
</dbReference>
<dbReference type="RefSeq" id="XP_001323419.1">
    <property type="nucleotide sequence ID" value="XM_001323384.1"/>
</dbReference>
<accession>A2E7X0</accession>
<feature type="compositionally biased region" description="Basic residues" evidence="14">
    <location>
        <begin position="486"/>
        <end position="500"/>
    </location>
</feature>
<dbReference type="PANTHER" id="PTHR10682">
    <property type="entry name" value="POLY A POLYMERASE"/>
    <property type="match status" value="1"/>
</dbReference>
<keyword evidence="5 11" id="KW-0808">Transferase</keyword>
<sequence>MSGTEEAPAVDPAWIPLYKPVSEAEPTPIDIEASRKLVEFLDSAGAIADAEAMKHRQAVFETVSKIVDQFIEKVRVNKKMEPPEGEVYKGKLFYSGSYKLGVCSPKSDIDCVILAPQFVQKEEFFSIFYELLAADTKVKGLIKVEEAYVPIIKLTYDDIEFDISFAALGLNNITDDIDLSPDSVLENLSKLSVRALNSLRVNNMVIKLVPNLDNFKTLLKFVRYWAFKRGLYGNVYGYFGGVNLAILSAFVCQRYPTASPAMLALYFFSEISQWTWPTPIYINRPNYGELLSWDPTTESDHNDVMPIITPAYPSTNSQRSATTSSRNRIIQEMVKALQIMPNIITGDLPWSAVCEDHEFFESYKNYIEIDIRAEGLADYNWWKGTVISKVKRLITSLEAIERVKCAPIFPSSFDRENNNKYQGSIFIGLETEKTKDDEGKKVNPSAAIKKYLEEIYKLTNRPLSTKIENPQVINRKKIPDFCFPNGRKKKPSKKHLKKKSSSSEKKGK</sequence>
<dbReference type="AlphaFoldDB" id="A2E7X0"/>
<dbReference type="PANTHER" id="PTHR10682:SF10">
    <property type="entry name" value="POLYNUCLEOTIDE ADENYLYLTRANSFERASE"/>
    <property type="match status" value="1"/>
</dbReference>
<evidence type="ECO:0000256" key="1">
    <source>
        <dbReference type="ARBA" id="ARBA00001936"/>
    </source>
</evidence>
<comment type="subcellular location">
    <subcellularLocation>
        <location evidence="2 11">Nucleus</location>
    </subcellularLocation>
</comment>
<keyword evidence="7 11" id="KW-0547">Nucleotide-binding</keyword>
<evidence type="ECO:0000256" key="12">
    <source>
        <dbReference type="PIRSR" id="PIRSR018425-1"/>
    </source>
</evidence>
<dbReference type="GO" id="GO:0005524">
    <property type="term" value="F:ATP binding"/>
    <property type="evidence" value="ECO:0007669"/>
    <property type="project" value="UniProtKB-UniRule"/>
</dbReference>
<evidence type="ECO:0000256" key="4">
    <source>
        <dbReference type="ARBA" id="ARBA00022664"/>
    </source>
</evidence>
<dbReference type="CDD" id="cd05402">
    <property type="entry name" value="NT_PAP_TUTase"/>
    <property type="match status" value="1"/>
</dbReference>
<evidence type="ECO:0000256" key="10">
    <source>
        <dbReference type="ARBA" id="ARBA00023242"/>
    </source>
</evidence>
<feature type="binding site" evidence="13">
    <location>
        <position position="162"/>
    </location>
    <ligand>
        <name>Mg(2+)</name>
        <dbReference type="ChEBI" id="CHEBI:18420"/>
        <label>2</label>
        <note>catalytic</note>
    </ligand>
</feature>
<reference evidence="18" key="1">
    <citation type="submission" date="2006-10" db="EMBL/GenBank/DDBJ databases">
        <authorList>
            <person name="Amadeo P."/>
            <person name="Zhao Q."/>
            <person name="Wortman J."/>
            <person name="Fraser-Liggett C."/>
            <person name="Carlton J."/>
        </authorList>
    </citation>
    <scope>NUCLEOTIDE SEQUENCE</scope>
    <source>
        <strain evidence="18">G3</strain>
    </source>
</reference>
<protein>
    <recommendedName>
        <fullName evidence="11">Poly(A) polymerase</fullName>
        <ecNumber evidence="11">2.7.7.19</ecNumber>
    </recommendedName>
</protein>
<feature type="region of interest" description="Disordered" evidence="14">
    <location>
        <begin position="478"/>
        <end position="508"/>
    </location>
</feature>
<comment type="cofactor">
    <cofactor evidence="13">
        <name>Mg(2+)</name>
        <dbReference type="ChEBI" id="CHEBI:18420"/>
    </cofactor>
    <text evidence="13">Binds 2 magnesium ions. Also active with manganese.</text>
</comment>
<keyword evidence="4 11" id="KW-0507">mRNA processing</keyword>
<dbReference type="FunFam" id="1.10.1410.10:FF:000001">
    <property type="entry name" value="Putative poly(A) polymerase gamma"/>
    <property type="match status" value="1"/>
</dbReference>
<evidence type="ECO:0000256" key="14">
    <source>
        <dbReference type="SAM" id="MobiDB-lite"/>
    </source>
</evidence>
<dbReference type="OMA" id="RMDEERT"/>
<evidence type="ECO:0000259" key="15">
    <source>
        <dbReference type="Pfam" id="PF04926"/>
    </source>
</evidence>
<dbReference type="Proteomes" id="UP000001542">
    <property type="component" value="Unassembled WGS sequence"/>
</dbReference>
<comment type="function">
    <text evidence="11">Polymerase that creates the 3'-poly(A) tail of mRNA's.</text>
</comment>
<proteinExistence type="inferred from homology"/>
<dbReference type="eggNOG" id="KOG2245">
    <property type="taxonomic scope" value="Eukaryota"/>
</dbReference>
<dbReference type="GO" id="GO:0006397">
    <property type="term" value="P:mRNA processing"/>
    <property type="evidence" value="ECO:0007669"/>
    <property type="project" value="UniProtKB-KW"/>
</dbReference>
<dbReference type="Gene3D" id="3.30.460.10">
    <property type="entry name" value="Beta Polymerase, domain 2"/>
    <property type="match status" value="1"/>
</dbReference>
<keyword evidence="8 11" id="KW-0067">ATP-binding</keyword>
<evidence type="ECO:0000256" key="3">
    <source>
        <dbReference type="ARBA" id="ARBA00010912"/>
    </source>
</evidence>
<name>A2E7X0_TRIV3</name>
<evidence type="ECO:0000256" key="7">
    <source>
        <dbReference type="ARBA" id="ARBA00022741"/>
    </source>
</evidence>
<dbReference type="Pfam" id="PF04928">
    <property type="entry name" value="PAP_central"/>
    <property type="match status" value="1"/>
</dbReference>
<reference evidence="18" key="2">
    <citation type="journal article" date="2007" name="Science">
        <title>Draft genome sequence of the sexually transmitted pathogen Trichomonas vaginalis.</title>
        <authorList>
            <person name="Carlton J.M."/>
            <person name="Hirt R.P."/>
            <person name="Silva J.C."/>
            <person name="Delcher A.L."/>
            <person name="Schatz M."/>
            <person name="Zhao Q."/>
            <person name="Wortman J.R."/>
            <person name="Bidwell S.L."/>
            <person name="Alsmark U.C.M."/>
            <person name="Besteiro S."/>
            <person name="Sicheritz-Ponten T."/>
            <person name="Noel C.J."/>
            <person name="Dacks J.B."/>
            <person name="Foster P.G."/>
            <person name="Simillion C."/>
            <person name="Van de Peer Y."/>
            <person name="Miranda-Saavedra D."/>
            <person name="Barton G.J."/>
            <person name="Westrop G.D."/>
            <person name="Mueller S."/>
            <person name="Dessi D."/>
            <person name="Fiori P.L."/>
            <person name="Ren Q."/>
            <person name="Paulsen I."/>
            <person name="Zhang H."/>
            <person name="Bastida-Corcuera F.D."/>
            <person name="Simoes-Barbosa A."/>
            <person name="Brown M.T."/>
            <person name="Hayes R.D."/>
            <person name="Mukherjee M."/>
            <person name="Okumura C.Y."/>
            <person name="Schneider R."/>
            <person name="Smith A.J."/>
            <person name="Vanacova S."/>
            <person name="Villalvazo M."/>
            <person name="Haas B.J."/>
            <person name="Pertea M."/>
            <person name="Feldblyum T.V."/>
            <person name="Utterback T.R."/>
            <person name="Shu C.L."/>
            <person name="Osoegawa K."/>
            <person name="de Jong P.J."/>
            <person name="Hrdy I."/>
            <person name="Horvathova L."/>
            <person name="Zubacova Z."/>
            <person name="Dolezal P."/>
            <person name="Malik S.B."/>
            <person name="Logsdon J.M. Jr."/>
            <person name="Henze K."/>
            <person name="Gupta A."/>
            <person name="Wang C.C."/>
            <person name="Dunne R.L."/>
            <person name="Upcroft J.A."/>
            <person name="Upcroft P."/>
            <person name="White O."/>
            <person name="Salzberg S.L."/>
            <person name="Tang P."/>
            <person name="Chiu C.-H."/>
            <person name="Lee Y.-S."/>
            <person name="Embley T.M."/>
            <person name="Coombs G.H."/>
            <person name="Mottram J.C."/>
            <person name="Tachezy J."/>
            <person name="Fraser-Liggett C.M."/>
            <person name="Johnson P.J."/>
        </authorList>
    </citation>
    <scope>NUCLEOTIDE SEQUENCE [LARGE SCALE GENOMIC DNA]</scope>
    <source>
        <strain evidence="18">G3</strain>
    </source>
</reference>
<evidence type="ECO:0000256" key="8">
    <source>
        <dbReference type="ARBA" id="ARBA00022840"/>
    </source>
</evidence>
<dbReference type="VEuPathDB" id="TrichDB:TVAGG3_0213930"/>
<feature type="binding site" evidence="13">
    <location>
        <position position="110"/>
    </location>
    <ligand>
        <name>Mg(2+)</name>
        <dbReference type="ChEBI" id="CHEBI:18420"/>
        <label>2</label>
        <note>catalytic</note>
    </ligand>
</feature>
<dbReference type="VEuPathDB" id="TrichDB:TVAG_127020"/>
<feature type="domain" description="Poly(A) polymerase central" evidence="16">
    <location>
        <begin position="214"/>
        <end position="354"/>
    </location>
</feature>
<dbReference type="InParanoid" id="A2E7X0"/>
<comment type="catalytic activity">
    <reaction evidence="11">
        <text>RNA(n) + ATP = RNA(n)-3'-adenine ribonucleotide + diphosphate</text>
        <dbReference type="Rhea" id="RHEA:11332"/>
        <dbReference type="Rhea" id="RHEA-COMP:14527"/>
        <dbReference type="Rhea" id="RHEA-COMP:17347"/>
        <dbReference type="ChEBI" id="CHEBI:30616"/>
        <dbReference type="ChEBI" id="CHEBI:33019"/>
        <dbReference type="ChEBI" id="CHEBI:140395"/>
        <dbReference type="ChEBI" id="CHEBI:173115"/>
        <dbReference type="EC" id="2.7.7.19"/>
    </reaction>
</comment>
<dbReference type="GO" id="GO:0046872">
    <property type="term" value="F:metal ion binding"/>
    <property type="evidence" value="ECO:0007669"/>
    <property type="project" value="UniProtKB-KW"/>
</dbReference>
<evidence type="ECO:0000313" key="19">
    <source>
        <dbReference type="Proteomes" id="UP000001542"/>
    </source>
</evidence>
<feature type="binding site" evidence="12">
    <location>
        <position position="162"/>
    </location>
    <ligand>
        <name>ATP</name>
        <dbReference type="ChEBI" id="CHEBI:30616"/>
    </ligand>
</feature>
<dbReference type="Gene3D" id="3.30.70.590">
    <property type="entry name" value="Poly(A) polymerase predicted RNA binding domain"/>
    <property type="match status" value="1"/>
</dbReference>
<keyword evidence="9 13" id="KW-0460">Magnesium</keyword>
<feature type="binding site" evidence="13">
    <location>
        <position position="108"/>
    </location>
    <ligand>
        <name>Mg(2+)</name>
        <dbReference type="ChEBI" id="CHEBI:18420"/>
        <label>2</label>
        <note>catalytic</note>
    </ligand>
</feature>
<feature type="domain" description="Poly(A) polymerase RNA-binding" evidence="15">
    <location>
        <begin position="358"/>
        <end position="420"/>
    </location>
</feature>
<dbReference type="InterPro" id="IPR043519">
    <property type="entry name" value="NT_sf"/>
</dbReference>
<evidence type="ECO:0000259" key="17">
    <source>
        <dbReference type="Pfam" id="PF20750"/>
    </source>
</evidence>
<dbReference type="EMBL" id="DS113323">
    <property type="protein sequence ID" value="EAY11196.1"/>
    <property type="molecule type" value="Genomic_DNA"/>
</dbReference>
<dbReference type="KEGG" id="tva:4769150"/>
<dbReference type="SUPFAM" id="SSF81631">
    <property type="entry name" value="PAP/OAS1 substrate-binding domain"/>
    <property type="match status" value="1"/>
</dbReference>
<dbReference type="GO" id="GO:0005634">
    <property type="term" value="C:nucleus"/>
    <property type="evidence" value="ECO:0000318"/>
    <property type="project" value="GO_Central"/>
</dbReference>
<dbReference type="InterPro" id="IPR007010">
    <property type="entry name" value="PolA_pol_RNA-bd_dom"/>
</dbReference>
<keyword evidence="19" id="KW-1185">Reference proteome</keyword>
<dbReference type="SUPFAM" id="SSF55003">
    <property type="entry name" value="PAP/Archaeal CCA-adding enzyme, C-terminal domain"/>
    <property type="match status" value="1"/>
</dbReference>
<comment type="cofactor">
    <cofactor evidence="1">
        <name>Mn(2+)</name>
        <dbReference type="ChEBI" id="CHEBI:29035"/>
    </cofactor>
</comment>
<dbReference type="GO" id="GO:0031123">
    <property type="term" value="P:RNA 3'-end processing"/>
    <property type="evidence" value="ECO:0007669"/>
    <property type="project" value="InterPro"/>
</dbReference>
<evidence type="ECO:0000256" key="5">
    <source>
        <dbReference type="ARBA" id="ARBA00022679"/>
    </source>
</evidence>
<feature type="binding site" evidence="12">
    <location>
        <begin position="241"/>
        <end position="242"/>
    </location>
    <ligand>
        <name>ATP</name>
        <dbReference type="ChEBI" id="CHEBI:30616"/>
    </ligand>
</feature>
<evidence type="ECO:0000256" key="11">
    <source>
        <dbReference type="PIRNR" id="PIRNR018425"/>
    </source>
</evidence>
<dbReference type="InterPro" id="IPR048840">
    <property type="entry name" value="PolA_pol_NTPase"/>
</dbReference>